<name>A0A137P9B1_CONC2</name>
<dbReference type="InterPro" id="IPR001568">
    <property type="entry name" value="RNase_T2-like"/>
</dbReference>
<evidence type="ECO:0000256" key="4">
    <source>
        <dbReference type="PIRSR" id="PIRSR633697-1"/>
    </source>
</evidence>
<comment type="similarity">
    <text evidence="1 5">Belongs to the RNase T2 family.</text>
</comment>
<proteinExistence type="inferred from homology"/>
<dbReference type="GO" id="GO:0003723">
    <property type="term" value="F:RNA binding"/>
    <property type="evidence" value="ECO:0007669"/>
    <property type="project" value="InterPro"/>
</dbReference>
<dbReference type="InterPro" id="IPR018188">
    <property type="entry name" value="RNase_T2_His_AS_1"/>
</dbReference>
<dbReference type="PROSITE" id="PS00530">
    <property type="entry name" value="RNASE_T2_1"/>
    <property type="match status" value="1"/>
</dbReference>
<dbReference type="Pfam" id="PF00445">
    <property type="entry name" value="Ribonuclease_T2"/>
    <property type="match status" value="1"/>
</dbReference>
<accession>A0A137P9B1</accession>
<dbReference type="Proteomes" id="UP000070444">
    <property type="component" value="Unassembled WGS sequence"/>
</dbReference>
<dbReference type="PANTHER" id="PTHR11240">
    <property type="entry name" value="RIBONUCLEASE T2"/>
    <property type="match status" value="1"/>
</dbReference>
<feature type="signal peptide" evidence="6">
    <location>
        <begin position="1"/>
        <end position="19"/>
    </location>
</feature>
<keyword evidence="8" id="KW-1185">Reference proteome</keyword>
<dbReference type="AlphaFoldDB" id="A0A137P9B1"/>
<keyword evidence="3" id="KW-1015">Disulfide bond</keyword>
<protein>
    <recommendedName>
        <fullName evidence="2">ribonuclease T2</fullName>
        <ecNumber evidence="2">4.6.1.19</ecNumber>
    </recommendedName>
</protein>
<gene>
    <name evidence="7" type="ORF">CONCODRAFT_78287</name>
</gene>
<dbReference type="SUPFAM" id="SSF55895">
    <property type="entry name" value="Ribonuclease Rh-like"/>
    <property type="match status" value="1"/>
</dbReference>
<dbReference type="CDD" id="cd01061">
    <property type="entry name" value="RNase_T2_euk"/>
    <property type="match status" value="1"/>
</dbReference>
<dbReference type="GO" id="GO:0005576">
    <property type="term" value="C:extracellular region"/>
    <property type="evidence" value="ECO:0007669"/>
    <property type="project" value="TreeGrafter"/>
</dbReference>
<keyword evidence="6" id="KW-0732">Signal</keyword>
<feature type="active site" evidence="4">
    <location>
        <position position="127"/>
    </location>
</feature>
<evidence type="ECO:0000313" key="8">
    <source>
        <dbReference type="Proteomes" id="UP000070444"/>
    </source>
</evidence>
<evidence type="ECO:0000256" key="1">
    <source>
        <dbReference type="ARBA" id="ARBA00007469"/>
    </source>
</evidence>
<evidence type="ECO:0000256" key="5">
    <source>
        <dbReference type="RuleBase" id="RU004328"/>
    </source>
</evidence>
<dbReference type="EC" id="4.6.1.19" evidence="2"/>
<dbReference type="InterPro" id="IPR033697">
    <property type="entry name" value="Ribonuclease_T2_eukaryotic"/>
</dbReference>
<dbReference type="Gene3D" id="3.90.730.10">
    <property type="entry name" value="Ribonuclease T2-like"/>
    <property type="match status" value="1"/>
</dbReference>
<dbReference type="InterPro" id="IPR033130">
    <property type="entry name" value="RNase_T2_His_AS_2"/>
</dbReference>
<dbReference type="GO" id="GO:0006401">
    <property type="term" value="P:RNA catabolic process"/>
    <property type="evidence" value="ECO:0007669"/>
    <property type="project" value="TreeGrafter"/>
</dbReference>
<sequence length="241" mass="26635">MKFITSIVSIAALVSGLQARCAKICPEVLSCKNEPVDSCCSPSLGLAALALQWTAGMGPADQWTIHGLWPNRCDGTWPENGCDPARNYTNIGEIVASDPALQTKMTTFWPSNKGVHPPFWTHEWVKHGTCLSTVEPRCSKTSELYADVKAYFNLTLKLREKFNLYQYLKDGGVVPGRTYTREQIEAAFKKALNAKVTLTCKGKKLLEVVIYNNFKGKDDLVPIDSKDPGNCPSTGIEYDPK</sequence>
<dbReference type="PROSITE" id="PS00531">
    <property type="entry name" value="RNASE_T2_2"/>
    <property type="match status" value="1"/>
</dbReference>
<organism evidence="7 8">
    <name type="scientific">Conidiobolus coronatus (strain ATCC 28846 / CBS 209.66 / NRRL 28638)</name>
    <name type="common">Delacroixia coronata</name>
    <dbReference type="NCBI Taxonomy" id="796925"/>
    <lineage>
        <taxon>Eukaryota</taxon>
        <taxon>Fungi</taxon>
        <taxon>Fungi incertae sedis</taxon>
        <taxon>Zoopagomycota</taxon>
        <taxon>Entomophthoromycotina</taxon>
        <taxon>Entomophthoromycetes</taxon>
        <taxon>Entomophthorales</taxon>
        <taxon>Ancylistaceae</taxon>
        <taxon>Conidiobolus</taxon>
    </lineage>
</organism>
<evidence type="ECO:0000256" key="2">
    <source>
        <dbReference type="ARBA" id="ARBA00012571"/>
    </source>
</evidence>
<evidence type="ECO:0000256" key="6">
    <source>
        <dbReference type="SAM" id="SignalP"/>
    </source>
</evidence>
<evidence type="ECO:0000256" key="3">
    <source>
        <dbReference type="ARBA" id="ARBA00023157"/>
    </source>
</evidence>
<feature type="active site" evidence="4">
    <location>
        <position position="123"/>
    </location>
</feature>
<evidence type="ECO:0000313" key="7">
    <source>
        <dbReference type="EMBL" id="KXN71534.1"/>
    </source>
</evidence>
<dbReference type="InterPro" id="IPR036430">
    <property type="entry name" value="RNase_T2-like_sf"/>
</dbReference>
<reference evidence="7 8" key="1">
    <citation type="journal article" date="2015" name="Genome Biol. Evol.">
        <title>Phylogenomic analyses indicate that early fungi evolved digesting cell walls of algal ancestors of land plants.</title>
        <authorList>
            <person name="Chang Y."/>
            <person name="Wang S."/>
            <person name="Sekimoto S."/>
            <person name="Aerts A.L."/>
            <person name="Choi C."/>
            <person name="Clum A."/>
            <person name="LaButti K.M."/>
            <person name="Lindquist E.A."/>
            <person name="Yee Ngan C."/>
            <person name="Ohm R.A."/>
            <person name="Salamov A.A."/>
            <person name="Grigoriev I.V."/>
            <person name="Spatafora J.W."/>
            <person name="Berbee M.L."/>
        </authorList>
    </citation>
    <scope>NUCLEOTIDE SEQUENCE [LARGE SCALE GENOMIC DNA]</scope>
    <source>
        <strain evidence="7 8">NRRL 28638</strain>
    </source>
</reference>
<dbReference type="PANTHER" id="PTHR11240:SF22">
    <property type="entry name" value="RIBONUCLEASE T2"/>
    <property type="match status" value="1"/>
</dbReference>
<feature type="chain" id="PRO_5007294659" description="ribonuclease T2" evidence="6">
    <location>
        <begin position="20"/>
        <end position="241"/>
    </location>
</feature>
<dbReference type="GO" id="GO:0033897">
    <property type="term" value="F:ribonuclease T2 activity"/>
    <property type="evidence" value="ECO:0007669"/>
    <property type="project" value="UniProtKB-EC"/>
</dbReference>
<dbReference type="EMBL" id="KQ964473">
    <property type="protein sequence ID" value="KXN71534.1"/>
    <property type="molecule type" value="Genomic_DNA"/>
</dbReference>
<feature type="active site" evidence="4">
    <location>
        <position position="66"/>
    </location>
</feature>
<dbReference type="OrthoDB" id="435754at2759"/>